<feature type="region of interest" description="Disordered" evidence="1">
    <location>
        <begin position="1"/>
        <end position="57"/>
    </location>
</feature>
<dbReference type="Proteomes" id="UP001497453">
    <property type="component" value="Chromosome 6"/>
</dbReference>
<accession>A0ABP1DSL4</accession>
<keyword evidence="3" id="KW-1185">Reference proteome</keyword>
<protein>
    <submittedName>
        <fullName evidence="2">Uncharacterized protein</fullName>
    </submittedName>
</protein>
<evidence type="ECO:0000313" key="2">
    <source>
        <dbReference type="EMBL" id="CAL1710796.1"/>
    </source>
</evidence>
<feature type="compositionally biased region" description="Gly residues" evidence="1">
    <location>
        <begin position="1"/>
        <end position="28"/>
    </location>
</feature>
<evidence type="ECO:0000313" key="3">
    <source>
        <dbReference type="Proteomes" id="UP001497453"/>
    </source>
</evidence>
<name>A0ABP1DSL4_9APHY</name>
<sequence>MGGGYGAHGSGVAGGYEGNTQGQSGGIQGQSQNTSQGQSQGQGQGQGQGQEKADWLDKGITMVGKKFGMNVSEQNADKAGDFANKEAKQYGGRNLPGVQ</sequence>
<feature type="compositionally biased region" description="Basic and acidic residues" evidence="1">
    <location>
        <begin position="77"/>
        <end position="88"/>
    </location>
</feature>
<dbReference type="EMBL" id="OZ037949">
    <property type="protein sequence ID" value="CAL1710796.1"/>
    <property type="molecule type" value="Genomic_DNA"/>
</dbReference>
<evidence type="ECO:0000256" key="1">
    <source>
        <dbReference type="SAM" id="MobiDB-lite"/>
    </source>
</evidence>
<proteinExistence type="predicted"/>
<organism evidence="2 3">
    <name type="scientific">Somion occarium</name>
    <dbReference type="NCBI Taxonomy" id="3059160"/>
    <lineage>
        <taxon>Eukaryota</taxon>
        <taxon>Fungi</taxon>
        <taxon>Dikarya</taxon>
        <taxon>Basidiomycota</taxon>
        <taxon>Agaricomycotina</taxon>
        <taxon>Agaricomycetes</taxon>
        <taxon>Polyporales</taxon>
        <taxon>Cerrenaceae</taxon>
        <taxon>Somion</taxon>
    </lineage>
</organism>
<gene>
    <name evidence="2" type="ORF">GFSPODELE1_LOCUS8006</name>
</gene>
<feature type="compositionally biased region" description="Low complexity" evidence="1">
    <location>
        <begin position="29"/>
        <end position="39"/>
    </location>
</feature>
<feature type="region of interest" description="Disordered" evidence="1">
    <location>
        <begin position="77"/>
        <end position="99"/>
    </location>
</feature>
<reference evidence="3" key="1">
    <citation type="submission" date="2024-04" db="EMBL/GenBank/DDBJ databases">
        <authorList>
            <person name="Shaw F."/>
            <person name="Minotto A."/>
        </authorList>
    </citation>
    <scope>NUCLEOTIDE SEQUENCE [LARGE SCALE GENOMIC DNA]</scope>
</reference>